<proteinExistence type="predicted"/>
<evidence type="ECO:0000313" key="1">
    <source>
        <dbReference type="EMBL" id="MEQ2235590.1"/>
    </source>
</evidence>
<accession>A0ABV0TRP3</accession>
<comment type="caution">
    <text evidence="1">The sequence shown here is derived from an EMBL/GenBank/DDBJ whole genome shotgun (WGS) entry which is preliminary data.</text>
</comment>
<sequence>MAERQRERDILQILNNSVNIRLNSSPICSGMPVCTVIPGPNVPLNTILHHLCQQQALPVWFSPPFLCFGHFTKLNLILQEGNDHNMLNSNINMKIGNRFSMKTTSMVSKHKQIKITSMLISYKHFDVDNLM</sequence>
<dbReference type="Proteomes" id="UP001482620">
    <property type="component" value="Unassembled WGS sequence"/>
</dbReference>
<protein>
    <submittedName>
        <fullName evidence="1">Uncharacterized protein</fullName>
    </submittedName>
</protein>
<keyword evidence="2" id="KW-1185">Reference proteome</keyword>
<evidence type="ECO:0000313" key="2">
    <source>
        <dbReference type="Proteomes" id="UP001482620"/>
    </source>
</evidence>
<name>A0ABV0TRP3_9TELE</name>
<gene>
    <name evidence="1" type="ORF">ILYODFUR_003863</name>
</gene>
<organism evidence="1 2">
    <name type="scientific">Ilyodon furcidens</name>
    <name type="common">goldbreast splitfin</name>
    <dbReference type="NCBI Taxonomy" id="33524"/>
    <lineage>
        <taxon>Eukaryota</taxon>
        <taxon>Metazoa</taxon>
        <taxon>Chordata</taxon>
        <taxon>Craniata</taxon>
        <taxon>Vertebrata</taxon>
        <taxon>Euteleostomi</taxon>
        <taxon>Actinopterygii</taxon>
        <taxon>Neopterygii</taxon>
        <taxon>Teleostei</taxon>
        <taxon>Neoteleostei</taxon>
        <taxon>Acanthomorphata</taxon>
        <taxon>Ovalentaria</taxon>
        <taxon>Atherinomorphae</taxon>
        <taxon>Cyprinodontiformes</taxon>
        <taxon>Goodeidae</taxon>
        <taxon>Ilyodon</taxon>
    </lineage>
</organism>
<dbReference type="EMBL" id="JAHRIQ010046546">
    <property type="protein sequence ID" value="MEQ2235590.1"/>
    <property type="molecule type" value="Genomic_DNA"/>
</dbReference>
<reference evidence="1 2" key="1">
    <citation type="submission" date="2021-06" db="EMBL/GenBank/DDBJ databases">
        <authorList>
            <person name="Palmer J.M."/>
        </authorList>
    </citation>
    <scope>NUCLEOTIDE SEQUENCE [LARGE SCALE GENOMIC DNA]</scope>
    <source>
        <strain evidence="2">if_2019</strain>
        <tissue evidence="1">Muscle</tissue>
    </source>
</reference>